<keyword evidence="3" id="KW-1185">Reference proteome</keyword>
<feature type="transmembrane region" description="Helical" evidence="1">
    <location>
        <begin position="89"/>
        <end position="113"/>
    </location>
</feature>
<reference evidence="3" key="1">
    <citation type="journal article" date="2019" name="Int. J. Syst. Evol. Microbiol.">
        <title>The Global Catalogue of Microorganisms (GCM) 10K type strain sequencing project: providing services to taxonomists for standard genome sequencing and annotation.</title>
        <authorList>
            <consortium name="The Broad Institute Genomics Platform"/>
            <consortium name="The Broad Institute Genome Sequencing Center for Infectious Disease"/>
            <person name="Wu L."/>
            <person name="Ma J."/>
        </authorList>
    </citation>
    <scope>NUCLEOTIDE SEQUENCE [LARGE SCALE GENOMIC DNA]</scope>
    <source>
        <strain evidence="3">JCM 17551</strain>
    </source>
</reference>
<name>A0ABP7M9E1_9GAMM</name>
<keyword evidence="1" id="KW-0472">Membrane</keyword>
<evidence type="ECO:0000256" key="1">
    <source>
        <dbReference type="SAM" id="Phobius"/>
    </source>
</evidence>
<dbReference type="EMBL" id="BAABBN010000004">
    <property type="protein sequence ID" value="GAA3918155.1"/>
    <property type="molecule type" value="Genomic_DNA"/>
</dbReference>
<gene>
    <name evidence="2" type="ORF">GCM10022277_11610</name>
</gene>
<sequence>MDEKVMSWPNAVLVAIDQLGNAIAGGNPDATVSARVGYFAKKAPEPMRWYWRCLERVIDFTFLPIDGPDHCWNSYRADKLERFQEGSDLFRAVLGVFVILFSLPASVALRLAVLVYPQWHWKHQSC</sequence>
<evidence type="ECO:0000313" key="3">
    <source>
        <dbReference type="Proteomes" id="UP001501565"/>
    </source>
</evidence>
<protein>
    <submittedName>
        <fullName evidence="2">Uncharacterized protein</fullName>
    </submittedName>
</protein>
<proteinExistence type="predicted"/>
<keyword evidence="1" id="KW-0812">Transmembrane</keyword>
<dbReference type="Proteomes" id="UP001501565">
    <property type="component" value="Unassembled WGS sequence"/>
</dbReference>
<evidence type="ECO:0000313" key="2">
    <source>
        <dbReference type="EMBL" id="GAA3918155.1"/>
    </source>
</evidence>
<accession>A0ABP7M9E1</accession>
<organism evidence="2 3">
    <name type="scientific">Litoribacillus peritrichatus</name>
    <dbReference type="NCBI Taxonomy" id="718191"/>
    <lineage>
        <taxon>Bacteria</taxon>
        <taxon>Pseudomonadati</taxon>
        <taxon>Pseudomonadota</taxon>
        <taxon>Gammaproteobacteria</taxon>
        <taxon>Oceanospirillales</taxon>
        <taxon>Oceanospirillaceae</taxon>
        <taxon>Litoribacillus</taxon>
    </lineage>
</organism>
<comment type="caution">
    <text evidence="2">The sequence shown here is derived from an EMBL/GenBank/DDBJ whole genome shotgun (WGS) entry which is preliminary data.</text>
</comment>
<keyword evidence="1" id="KW-1133">Transmembrane helix</keyword>
<dbReference type="RefSeq" id="WP_344796406.1">
    <property type="nucleotide sequence ID" value="NZ_BAABBN010000004.1"/>
</dbReference>